<keyword evidence="13" id="KW-0472">Membrane</keyword>
<evidence type="ECO:0000256" key="5">
    <source>
        <dbReference type="ARBA" id="ARBA00052218"/>
    </source>
</evidence>
<dbReference type="GO" id="GO:0005524">
    <property type="term" value="F:ATP binding"/>
    <property type="evidence" value="ECO:0007669"/>
    <property type="project" value="UniProtKB-KW"/>
</dbReference>
<dbReference type="NCBIfam" id="NF004281">
    <property type="entry name" value="PRK05690.1"/>
    <property type="match status" value="1"/>
</dbReference>
<dbReference type="PANTHER" id="PTHR10953">
    <property type="entry name" value="UBIQUITIN-ACTIVATING ENZYME E1"/>
    <property type="match status" value="1"/>
</dbReference>
<feature type="domain" description="THIF-type NAD/FAD binding fold" evidence="14">
    <location>
        <begin position="106"/>
        <end position="340"/>
    </location>
</feature>
<keyword evidence="2 15" id="KW-0808">Transferase</keyword>
<dbReference type="STRING" id="195913.SAMN04488004_11630"/>
<evidence type="ECO:0000313" key="16">
    <source>
        <dbReference type="Proteomes" id="UP000199550"/>
    </source>
</evidence>
<comment type="function">
    <text evidence="6">Catalyzes the adenylation by ATP of the carboxyl group of the C-terminal glycine of sulfur carrier protein MoaD.</text>
</comment>
<dbReference type="EMBL" id="FOTF01000016">
    <property type="protein sequence ID" value="SFL37654.1"/>
    <property type="molecule type" value="Genomic_DNA"/>
</dbReference>
<dbReference type="AlphaFoldDB" id="A0A1I4H5W7"/>
<evidence type="ECO:0000256" key="8">
    <source>
        <dbReference type="ARBA" id="ARBA00066884"/>
    </source>
</evidence>
<dbReference type="InterPro" id="IPR035985">
    <property type="entry name" value="Ubiquitin-activating_enz"/>
</dbReference>
<protein>
    <recommendedName>
        <fullName evidence="9">Molybdopterin-synthase adenylyltransferase</fullName>
        <ecNumber evidence="8">2.7.7.80</ecNumber>
    </recommendedName>
    <alternativeName>
        <fullName evidence="12">MoaD protein adenylase</fullName>
    </alternativeName>
    <alternativeName>
        <fullName evidence="10">Molybdopterin-converting factor subunit 1 adenylase</fullName>
    </alternativeName>
    <alternativeName>
        <fullName evidence="11">Sulfur carrier protein MoaD adenylyltransferase</fullName>
    </alternativeName>
</protein>
<comment type="similarity">
    <text evidence="1">Belongs to the HesA/MoeB/ThiF family.</text>
</comment>
<reference evidence="15 16" key="1">
    <citation type="submission" date="2016-10" db="EMBL/GenBank/DDBJ databases">
        <authorList>
            <person name="de Groot N.N."/>
        </authorList>
    </citation>
    <scope>NUCLEOTIDE SEQUENCE [LARGE SCALE GENOMIC DNA]</scope>
    <source>
        <strain evidence="15 16">DSM 16199</strain>
    </source>
</reference>
<dbReference type="EC" id="2.7.7.80" evidence="8"/>
<keyword evidence="16" id="KW-1185">Reference proteome</keyword>
<evidence type="ECO:0000256" key="3">
    <source>
        <dbReference type="ARBA" id="ARBA00022741"/>
    </source>
</evidence>
<dbReference type="GO" id="GO:0005829">
    <property type="term" value="C:cytosol"/>
    <property type="evidence" value="ECO:0007669"/>
    <property type="project" value="TreeGrafter"/>
</dbReference>
<keyword evidence="4" id="KW-0067">ATP-binding</keyword>
<dbReference type="FunFam" id="3.40.50.720:FF:000033">
    <property type="entry name" value="Adenylyltransferase and sulfurtransferase MOCS3"/>
    <property type="match status" value="1"/>
</dbReference>
<dbReference type="InterPro" id="IPR000594">
    <property type="entry name" value="ThiF_NAD_FAD-bd"/>
</dbReference>
<evidence type="ECO:0000256" key="6">
    <source>
        <dbReference type="ARBA" id="ARBA00055169"/>
    </source>
</evidence>
<name>A0A1I4H5W7_9RHOB</name>
<dbReference type="GO" id="GO:0061605">
    <property type="term" value="F:molybdopterin-synthase adenylyltransferase activity"/>
    <property type="evidence" value="ECO:0007669"/>
    <property type="project" value="UniProtKB-EC"/>
</dbReference>
<proteinExistence type="inferred from homology"/>
<dbReference type="GO" id="GO:0004792">
    <property type="term" value="F:thiosulfate-cyanide sulfurtransferase activity"/>
    <property type="evidence" value="ECO:0007669"/>
    <property type="project" value="TreeGrafter"/>
</dbReference>
<feature type="transmembrane region" description="Helical" evidence="13">
    <location>
        <begin position="57"/>
        <end position="76"/>
    </location>
</feature>
<comment type="subunit">
    <text evidence="7">Homodimer. Forms a stable heterotetrameric complex of 2 MoeB and 2 MoaD during adenylation of MoaD.</text>
</comment>
<comment type="catalytic activity">
    <reaction evidence="5">
        <text>[molybdopterin-synthase sulfur-carrier protein]-C-terminal Gly-Gly + ATP + H(+) = [molybdopterin-synthase sulfur-carrier protein]-C-terminal Gly-Gly-AMP + diphosphate</text>
        <dbReference type="Rhea" id="RHEA:43616"/>
        <dbReference type="Rhea" id="RHEA-COMP:12159"/>
        <dbReference type="Rhea" id="RHEA-COMP:12202"/>
        <dbReference type="ChEBI" id="CHEBI:15378"/>
        <dbReference type="ChEBI" id="CHEBI:30616"/>
        <dbReference type="ChEBI" id="CHEBI:33019"/>
        <dbReference type="ChEBI" id="CHEBI:90618"/>
        <dbReference type="ChEBI" id="CHEBI:90778"/>
        <dbReference type="EC" id="2.7.7.80"/>
    </reaction>
</comment>
<dbReference type="InterPro" id="IPR045886">
    <property type="entry name" value="ThiF/MoeB/HesA"/>
</dbReference>
<evidence type="ECO:0000256" key="12">
    <source>
        <dbReference type="ARBA" id="ARBA00078531"/>
    </source>
</evidence>
<keyword evidence="15" id="KW-0548">Nucleotidyltransferase</keyword>
<dbReference type="Pfam" id="PF00899">
    <property type="entry name" value="ThiF"/>
    <property type="match status" value="1"/>
</dbReference>
<organism evidence="15 16">
    <name type="scientific">Loktanella salsilacus</name>
    <dbReference type="NCBI Taxonomy" id="195913"/>
    <lineage>
        <taxon>Bacteria</taxon>
        <taxon>Pseudomonadati</taxon>
        <taxon>Pseudomonadota</taxon>
        <taxon>Alphaproteobacteria</taxon>
        <taxon>Rhodobacterales</taxon>
        <taxon>Roseobacteraceae</taxon>
        <taxon>Loktanella</taxon>
    </lineage>
</organism>
<keyword evidence="13" id="KW-1133">Transmembrane helix</keyword>
<gene>
    <name evidence="15" type="ORF">SAMN04488004_11630</name>
</gene>
<dbReference type="GO" id="GO:0008641">
    <property type="term" value="F:ubiquitin-like modifier activating enzyme activity"/>
    <property type="evidence" value="ECO:0007669"/>
    <property type="project" value="InterPro"/>
</dbReference>
<keyword evidence="3" id="KW-0547">Nucleotide-binding</keyword>
<evidence type="ECO:0000256" key="13">
    <source>
        <dbReference type="SAM" id="Phobius"/>
    </source>
</evidence>
<evidence type="ECO:0000313" key="15">
    <source>
        <dbReference type="EMBL" id="SFL37654.1"/>
    </source>
</evidence>
<dbReference type="PANTHER" id="PTHR10953:SF102">
    <property type="entry name" value="ADENYLYLTRANSFERASE AND SULFURTRANSFERASE MOCS3"/>
    <property type="match status" value="1"/>
</dbReference>
<dbReference type="RefSeq" id="WP_090190479.1">
    <property type="nucleotide sequence ID" value="NZ_FOTF01000016.1"/>
</dbReference>
<dbReference type="Proteomes" id="UP000199550">
    <property type="component" value="Unassembled WGS sequence"/>
</dbReference>
<evidence type="ECO:0000256" key="9">
    <source>
        <dbReference type="ARBA" id="ARBA00073635"/>
    </source>
</evidence>
<dbReference type="GO" id="GO:0008146">
    <property type="term" value="F:sulfotransferase activity"/>
    <property type="evidence" value="ECO:0007669"/>
    <property type="project" value="TreeGrafter"/>
</dbReference>
<evidence type="ECO:0000256" key="1">
    <source>
        <dbReference type="ARBA" id="ARBA00009919"/>
    </source>
</evidence>
<evidence type="ECO:0000256" key="4">
    <source>
        <dbReference type="ARBA" id="ARBA00022840"/>
    </source>
</evidence>
<evidence type="ECO:0000256" key="10">
    <source>
        <dbReference type="ARBA" id="ARBA00075110"/>
    </source>
</evidence>
<keyword evidence="13" id="KW-0812">Transmembrane</keyword>
<dbReference type="CDD" id="cd00757">
    <property type="entry name" value="ThiF_MoeB_HesA_family"/>
    <property type="match status" value="1"/>
</dbReference>
<accession>A0A1I4H5W7</accession>
<evidence type="ECO:0000259" key="14">
    <source>
        <dbReference type="Pfam" id="PF00899"/>
    </source>
</evidence>
<feature type="transmembrane region" description="Helical" evidence="13">
    <location>
        <begin position="26"/>
        <end position="45"/>
    </location>
</feature>
<sequence length="357" mass="37285">MIMVGFLAAVIWGVGAAMGAPRRARWVMLALLIGAVIAVQLALPTGHPLREATGGDVRLWLLLLGFGAVIWGYAAILRAVKSRAQAKPAPAAAAKAGFSDDELQRYARHIMLREVGGTGQAALGRAKVLVIGAGGLGSPALQYLAASGVGTIGIIDDDVVDNSNLQRQVIYGEADVGQPKVQIAAQEITRRNRHVTVRPYQRRLTADIAADLIAEYDLVLDGCDNFDTRYLVNQTCTALGVPLIAAAMTQWEGQISLYDPAHGTPCFACVFPDRPAPGLVPSCAEAGVIGPLPGVMGSMMALEAVKAITGAGQGLGGRLLIYDALYADTRIMQAAVRADCAVCHGKGLQAAAQAAKV</sequence>
<dbReference type="SUPFAM" id="SSF69572">
    <property type="entry name" value="Activating enzymes of the ubiquitin-like proteins"/>
    <property type="match status" value="1"/>
</dbReference>
<evidence type="ECO:0000256" key="7">
    <source>
        <dbReference type="ARBA" id="ARBA00063809"/>
    </source>
</evidence>
<dbReference type="OrthoDB" id="9804286at2"/>
<dbReference type="Gene3D" id="3.40.50.720">
    <property type="entry name" value="NAD(P)-binding Rossmann-like Domain"/>
    <property type="match status" value="1"/>
</dbReference>
<evidence type="ECO:0000256" key="2">
    <source>
        <dbReference type="ARBA" id="ARBA00022679"/>
    </source>
</evidence>
<evidence type="ECO:0000256" key="11">
    <source>
        <dbReference type="ARBA" id="ARBA00075328"/>
    </source>
</evidence>